<dbReference type="Pfam" id="PF13637">
    <property type="entry name" value="Ank_4"/>
    <property type="match status" value="1"/>
</dbReference>
<keyword evidence="5" id="KW-1185">Reference proteome</keyword>
<feature type="repeat" description="ANK" evidence="3">
    <location>
        <begin position="370"/>
        <end position="402"/>
    </location>
</feature>
<dbReference type="PRINTS" id="PR01415">
    <property type="entry name" value="ANKYRIN"/>
</dbReference>
<feature type="repeat" description="ANK" evidence="3">
    <location>
        <begin position="270"/>
        <end position="302"/>
    </location>
</feature>
<keyword evidence="2 3" id="KW-0040">ANK repeat</keyword>
<dbReference type="Proteomes" id="UP001447188">
    <property type="component" value="Unassembled WGS sequence"/>
</dbReference>
<dbReference type="SMART" id="SM00248">
    <property type="entry name" value="ANK"/>
    <property type="match status" value="11"/>
</dbReference>
<dbReference type="InterPro" id="IPR036770">
    <property type="entry name" value="Ankyrin_rpt-contain_sf"/>
</dbReference>
<accession>A0ABR3GHV2</accession>
<dbReference type="SUPFAM" id="SSF48403">
    <property type="entry name" value="Ankyrin repeat"/>
    <property type="match status" value="2"/>
</dbReference>
<evidence type="ECO:0000256" key="3">
    <source>
        <dbReference type="PROSITE-ProRule" id="PRU00023"/>
    </source>
</evidence>
<evidence type="ECO:0000256" key="2">
    <source>
        <dbReference type="ARBA" id="ARBA00023043"/>
    </source>
</evidence>
<organism evidence="4 5">
    <name type="scientific">Discina gigas</name>
    <dbReference type="NCBI Taxonomy" id="1032678"/>
    <lineage>
        <taxon>Eukaryota</taxon>
        <taxon>Fungi</taxon>
        <taxon>Dikarya</taxon>
        <taxon>Ascomycota</taxon>
        <taxon>Pezizomycotina</taxon>
        <taxon>Pezizomycetes</taxon>
        <taxon>Pezizales</taxon>
        <taxon>Discinaceae</taxon>
        <taxon>Discina</taxon>
    </lineage>
</organism>
<dbReference type="PROSITE" id="PS50088">
    <property type="entry name" value="ANK_REPEAT"/>
    <property type="match status" value="6"/>
</dbReference>
<evidence type="ECO:0000313" key="4">
    <source>
        <dbReference type="EMBL" id="KAL0635495.1"/>
    </source>
</evidence>
<keyword evidence="1" id="KW-0677">Repeat</keyword>
<feature type="repeat" description="ANK" evidence="3">
    <location>
        <begin position="237"/>
        <end position="269"/>
    </location>
</feature>
<gene>
    <name evidence="4" type="ORF">Q9L58_005543</name>
</gene>
<proteinExistence type="predicted"/>
<sequence>MSLLSFPNEILYLIAKNLKAKDLSSLLRTNSFFAALAAPLLQNILVQDKDDVPVLCWAAGKGYRKWCHLLLEKKLHDVNTTPAGTGLTPLHEAAKSGHESVLDLLLQRGAIVNALDIKEETPLHHAAKNGQKGAAHLLLLNHADVDPMNHNLKTPLFKAIGRLVKAGYTRESPEDAVVSPGSRETVILLLKCGANVFHRNIYGENALHQASGQRSLSVLKLILELGGSANLEARENRGNTALHMAVIYGQDEVVKLLLGGGANINARNMEGDTPLHLAVEWRREAVLETLVDAGVDVNALNSRRYTALSLAVYRGYERMVVKILEAEPCFDSCCNAAALYFAVENGRGEVVDMLLEGGAQICMNLLWRPRNRTVLHLAVQRGYFEIAKSLLRNGADTGIPDLNNKCAFCAALENGSEDLIDLFTSNAARCKQCSALS</sequence>
<comment type="caution">
    <text evidence="4">The sequence shown here is derived from an EMBL/GenBank/DDBJ whole genome shotgun (WGS) entry which is preliminary data.</text>
</comment>
<evidence type="ECO:0008006" key="6">
    <source>
        <dbReference type="Google" id="ProtNLM"/>
    </source>
</evidence>
<evidence type="ECO:0000256" key="1">
    <source>
        <dbReference type="ARBA" id="ARBA00022737"/>
    </source>
</evidence>
<feature type="repeat" description="ANK" evidence="3">
    <location>
        <begin position="118"/>
        <end position="150"/>
    </location>
</feature>
<dbReference type="PANTHER" id="PTHR24198:SF165">
    <property type="entry name" value="ANKYRIN REPEAT-CONTAINING PROTEIN-RELATED"/>
    <property type="match status" value="1"/>
</dbReference>
<dbReference type="InterPro" id="IPR002110">
    <property type="entry name" value="Ankyrin_rpt"/>
</dbReference>
<feature type="repeat" description="ANK" evidence="3">
    <location>
        <begin position="85"/>
        <end position="117"/>
    </location>
</feature>
<evidence type="ECO:0000313" key="5">
    <source>
        <dbReference type="Proteomes" id="UP001447188"/>
    </source>
</evidence>
<dbReference type="Pfam" id="PF00023">
    <property type="entry name" value="Ank"/>
    <property type="match status" value="1"/>
</dbReference>
<dbReference type="PROSITE" id="PS50297">
    <property type="entry name" value="ANK_REP_REGION"/>
    <property type="match status" value="5"/>
</dbReference>
<dbReference type="EMBL" id="JBBBZM010000068">
    <property type="protein sequence ID" value="KAL0635495.1"/>
    <property type="molecule type" value="Genomic_DNA"/>
</dbReference>
<reference evidence="4 5" key="1">
    <citation type="submission" date="2024-02" db="EMBL/GenBank/DDBJ databases">
        <title>Discinaceae phylogenomics.</title>
        <authorList>
            <person name="Dirks A.C."/>
            <person name="James T.Y."/>
        </authorList>
    </citation>
    <scope>NUCLEOTIDE SEQUENCE [LARGE SCALE GENOMIC DNA]</scope>
    <source>
        <strain evidence="4 5">ACD0624</strain>
    </source>
</reference>
<feature type="repeat" description="ANK" evidence="3">
    <location>
        <begin position="202"/>
        <end position="234"/>
    </location>
</feature>
<dbReference type="PANTHER" id="PTHR24198">
    <property type="entry name" value="ANKYRIN REPEAT AND PROTEIN KINASE DOMAIN-CONTAINING PROTEIN"/>
    <property type="match status" value="1"/>
</dbReference>
<dbReference type="Gene3D" id="1.25.40.20">
    <property type="entry name" value="Ankyrin repeat-containing domain"/>
    <property type="match status" value="4"/>
</dbReference>
<name>A0ABR3GHV2_9PEZI</name>
<dbReference type="Pfam" id="PF12796">
    <property type="entry name" value="Ank_2"/>
    <property type="match status" value="2"/>
</dbReference>
<protein>
    <recommendedName>
        <fullName evidence="6">Ankyrin repeat-containing domain protein</fullName>
    </recommendedName>
</protein>